<evidence type="ECO:0000313" key="5">
    <source>
        <dbReference type="EMBL" id="MDT2983021.1"/>
    </source>
</evidence>
<feature type="signal peptide" evidence="3">
    <location>
        <begin position="1"/>
        <end position="22"/>
    </location>
</feature>
<evidence type="ECO:0000313" key="6">
    <source>
        <dbReference type="EMBL" id="QGN28288.1"/>
    </source>
</evidence>
<protein>
    <submittedName>
        <fullName evidence="7">LPXTG cell wall anchor domain-containing protein</fullName>
    </submittedName>
</protein>
<dbReference type="EMBL" id="CP046123">
    <property type="protein sequence ID" value="QGN28288.1"/>
    <property type="molecule type" value="Genomic_DNA"/>
</dbReference>
<feature type="chain" id="PRO_5044389412" evidence="3">
    <location>
        <begin position="23"/>
        <end position="122"/>
    </location>
</feature>
<feature type="compositionally biased region" description="Polar residues" evidence="1">
    <location>
        <begin position="56"/>
        <end position="65"/>
    </location>
</feature>
<reference evidence="4 10" key="3">
    <citation type="submission" date="2023-03" db="EMBL/GenBank/DDBJ databases">
        <authorList>
            <person name="Shen W."/>
            <person name="Cai J."/>
        </authorList>
    </citation>
    <scope>NUCLEOTIDE SEQUENCE [LARGE SCALE GENOMIC DNA]</scope>
    <source>
        <strain evidence="5 10">B516</strain>
        <strain evidence="4">K72-2</strain>
    </source>
</reference>
<keyword evidence="3" id="KW-0732">Signal</keyword>
<evidence type="ECO:0000256" key="1">
    <source>
        <dbReference type="SAM" id="MobiDB-lite"/>
    </source>
</evidence>
<keyword evidence="2" id="KW-0472">Membrane</keyword>
<dbReference type="EMBL" id="QRMZ01000016">
    <property type="protein sequence ID" value="RHK05742.1"/>
    <property type="molecule type" value="Genomic_DNA"/>
</dbReference>
<gene>
    <name evidence="7" type="ORF">DW084_12485</name>
    <name evidence="6" type="ORF">GFU50_01605</name>
    <name evidence="4" type="ORF">P7I32_00740</name>
    <name evidence="5" type="ORF">P7I34_10130</name>
</gene>
<dbReference type="Proteomes" id="UP001253851">
    <property type="component" value="Unassembled WGS sequence"/>
</dbReference>
<evidence type="ECO:0000256" key="2">
    <source>
        <dbReference type="SAM" id="Phobius"/>
    </source>
</evidence>
<evidence type="ECO:0000313" key="10">
    <source>
        <dbReference type="Proteomes" id="UP001253851"/>
    </source>
</evidence>
<evidence type="ECO:0000256" key="3">
    <source>
        <dbReference type="SAM" id="SignalP"/>
    </source>
</evidence>
<dbReference type="RefSeq" id="WP_010748658.1">
    <property type="nucleotide sequence ID" value="NZ_BJMG01000038.1"/>
</dbReference>
<dbReference type="EMBL" id="JARQDZ010000004">
    <property type="protein sequence ID" value="MDT2983021.1"/>
    <property type="molecule type" value="Genomic_DNA"/>
</dbReference>
<reference evidence="6 9" key="2">
    <citation type="submission" date="2019-11" db="EMBL/GenBank/DDBJ databases">
        <title>Detection and genome characteristic of a blood enterococcus casselifavus isolate from Zhengzhou,china.</title>
        <authorList>
            <person name="Wen P."/>
        </authorList>
    </citation>
    <scope>NUCLEOTIDE SEQUENCE [LARGE SCALE GENOMIC DNA]</scope>
    <source>
        <strain evidence="6 9">EC291</strain>
    </source>
</reference>
<feature type="region of interest" description="Disordered" evidence="1">
    <location>
        <begin position="44"/>
        <end position="67"/>
    </location>
</feature>
<dbReference type="EMBL" id="JARQDV010000001">
    <property type="protein sequence ID" value="MDT2963117.1"/>
    <property type="molecule type" value="Genomic_DNA"/>
</dbReference>
<feature type="transmembrane region" description="Helical" evidence="2">
    <location>
        <begin position="78"/>
        <end position="95"/>
    </location>
</feature>
<name>A0A377KT45_ENTCA</name>
<dbReference type="NCBIfam" id="TIGR01167">
    <property type="entry name" value="LPXTG_anchor"/>
    <property type="match status" value="1"/>
</dbReference>
<reference evidence="7 8" key="1">
    <citation type="submission" date="2018-08" db="EMBL/GenBank/DDBJ databases">
        <title>A genome reference for cultivated species of the human gut microbiota.</title>
        <authorList>
            <person name="Zou Y."/>
            <person name="Xue W."/>
            <person name="Luo G."/>
        </authorList>
    </citation>
    <scope>NUCLEOTIDE SEQUENCE [LARGE SCALE GENOMIC DNA]</scope>
    <source>
        <strain evidence="7 8">AF48-16</strain>
    </source>
</reference>
<dbReference type="AlphaFoldDB" id="A0A377KT45"/>
<keyword evidence="2" id="KW-0812">Transmembrane</keyword>
<proteinExistence type="predicted"/>
<evidence type="ECO:0000313" key="7">
    <source>
        <dbReference type="EMBL" id="RHK05742.1"/>
    </source>
</evidence>
<evidence type="ECO:0000313" key="8">
    <source>
        <dbReference type="Proteomes" id="UP000286288"/>
    </source>
</evidence>
<organism evidence="7 8">
    <name type="scientific">Enterococcus casseliflavus</name>
    <name type="common">Enterococcus flavescens</name>
    <dbReference type="NCBI Taxonomy" id="37734"/>
    <lineage>
        <taxon>Bacteria</taxon>
        <taxon>Bacillati</taxon>
        <taxon>Bacillota</taxon>
        <taxon>Bacilli</taxon>
        <taxon>Lactobacillales</taxon>
        <taxon>Enterococcaceae</taxon>
        <taxon>Enterococcus</taxon>
    </lineage>
</organism>
<evidence type="ECO:0000313" key="4">
    <source>
        <dbReference type="EMBL" id="MDT2963117.1"/>
    </source>
</evidence>
<dbReference type="Proteomes" id="UP001268896">
    <property type="component" value="Unassembled WGS sequence"/>
</dbReference>
<evidence type="ECO:0000313" key="9">
    <source>
        <dbReference type="Proteomes" id="UP000422837"/>
    </source>
</evidence>
<accession>A0A377KT45</accession>
<dbReference type="Proteomes" id="UP000422837">
    <property type="component" value="Chromosome"/>
</dbReference>
<keyword evidence="2" id="KW-1133">Transmembrane helix</keyword>
<sequence length="122" mass="13335">MKKIMIGIIAGCLLMFPQLVSAAEAGAYDSNGITSFFGVYEEPVEEPEEPVKEQPGNKQVNQKGNNILPATGSDHFNSYQSSGLVVLLAAGIILIKRRTKNEKTFLDGRHSIDEHCSVTNNR</sequence>
<dbReference type="Proteomes" id="UP000286288">
    <property type="component" value="Unassembled WGS sequence"/>
</dbReference>